<sequence>MEIVKRTDDTTGFVVAPGHRVVQHTFSWFGRNRLPVRNWKDLAETLRASAALVTIQPTVWRPDRR</sequence>
<dbReference type="EMBL" id="JAHHZF010000001">
    <property type="protein sequence ID" value="MBT9288389.1"/>
    <property type="molecule type" value="Genomic_DNA"/>
</dbReference>
<dbReference type="RefSeq" id="WP_261967056.1">
    <property type="nucleotide sequence ID" value="NZ_JAHHZF010000001.1"/>
</dbReference>
<reference evidence="1 2" key="1">
    <citation type="submission" date="2021-06" db="EMBL/GenBank/DDBJ databases">
        <authorList>
            <person name="Grouzdev D.S."/>
            <person name="Koziaeva V."/>
        </authorList>
    </citation>
    <scope>NUCLEOTIDE SEQUENCE [LARGE SCALE GENOMIC DNA]</scope>
    <source>
        <strain evidence="1 2">22</strain>
    </source>
</reference>
<evidence type="ECO:0000313" key="1">
    <source>
        <dbReference type="EMBL" id="MBT9288389.1"/>
    </source>
</evidence>
<keyword evidence="2" id="KW-1185">Reference proteome</keyword>
<proteinExistence type="predicted"/>
<name>A0A947D7R1_9HYPH</name>
<accession>A0A947D7R1</accession>
<dbReference type="AlphaFoldDB" id="A0A947D7R1"/>
<protein>
    <submittedName>
        <fullName evidence="1">Uncharacterized protein</fullName>
    </submittedName>
</protein>
<organism evidence="1 2">
    <name type="scientific">Prosthecodimorpha staleyi</name>
    <dbReference type="NCBI Taxonomy" id="2840188"/>
    <lineage>
        <taxon>Bacteria</taxon>
        <taxon>Pseudomonadati</taxon>
        <taxon>Pseudomonadota</taxon>
        <taxon>Alphaproteobacteria</taxon>
        <taxon>Hyphomicrobiales</taxon>
        <taxon>Ancalomicrobiaceae</taxon>
        <taxon>Prosthecodimorpha</taxon>
    </lineage>
</organism>
<gene>
    <name evidence="1" type="ORF">KL771_02940</name>
</gene>
<dbReference type="Proteomes" id="UP000766595">
    <property type="component" value="Unassembled WGS sequence"/>
</dbReference>
<comment type="caution">
    <text evidence="1">The sequence shown here is derived from an EMBL/GenBank/DDBJ whole genome shotgun (WGS) entry which is preliminary data.</text>
</comment>
<evidence type="ECO:0000313" key="2">
    <source>
        <dbReference type="Proteomes" id="UP000766595"/>
    </source>
</evidence>